<name>A0A4E0R785_FASHE</name>
<keyword evidence="6 8" id="KW-0472">Membrane</keyword>
<dbReference type="PANTHER" id="PTHR10332:SF80">
    <property type="entry name" value="EQUILIBRATIVE NUCLEOSIDE TRANSPORTER 2, ISOFORM A"/>
    <property type="match status" value="1"/>
</dbReference>
<keyword evidence="4 8" id="KW-0812">Transmembrane</keyword>
<evidence type="ECO:0000256" key="7">
    <source>
        <dbReference type="SAM" id="MobiDB-lite"/>
    </source>
</evidence>
<evidence type="ECO:0000256" key="1">
    <source>
        <dbReference type="ARBA" id="ARBA00004141"/>
    </source>
</evidence>
<dbReference type="InterPro" id="IPR002259">
    <property type="entry name" value="Eqnu_transpt"/>
</dbReference>
<protein>
    <submittedName>
        <fullName evidence="9">Equilibrative nucleoside transporter 1</fullName>
    </submittedName>
</protein>
<evidence type="ECO:0000256" key="3">
    <source>
        <dbReference type="ARBA" id="ARBA00022448"/>
    </source>
</evidence>
<keyword evidence="5 8" id="KW-1133">Transmembrane helix</keyword>
<dbReference type="PANTHER" id="PTHR10332">
    <property type="entry name" value="EQUILIBRATIVE NUCLEOSIDE TRANSPORTER"/>
    <property type="match status" value="1"/>
</dbReference>
<feature type="transmembrane region" description="Helical" evidence="8">
    <location>
        <begin position="439"/>
        <end position="457"/>
    </location>
</feature>
<evidence type="ECO:0000313" key="10">
    <source>
        <dbReference type="Proteomes" id="UP000230066"/>
    </source>
</evidence>
<proteinExistence type="inferred from homology"/>
<dbReference type="GO" id="GO:0005337">
    <property type="term" value="F:nucleoside transmembrane transporter activity"/>
    <property type="evidence" value="ECO:0007669"/>
    <property type="project" value="InterPro"/>
</dbReference>
<evidence type="ECO:0000256" key="8">
    <source>
        <dbReference type="SAM" id="Phobius"/>
    </source>
</evidence>
<reference evidence="9" key="1">
    <citation type="submission" date="2019-03" db="EMBL/GenBank/DDBJ databases">
        <title>Improved annotation for the trematode Fasciola hepatica.</title>
        <authorList>
            <person name="Choi Y.-J."/>
            <person name="Martin J."/>
            <person name="Mitreva M."/>
        </authorList>
    </citation>
    <scope>NUCLEOTIDE SEQUENCE [LARGE SCALE GENOMIC DNA]</scope>
</reference>
<comment type="caution">
    <text evidence="9">The sequence shown here is derived from an EMBL/GenBank/DDBJ whole genome shotgun (WGS) entry which is preliminary data.</text>
</comment>
<feature type="transmembrane region" description="Helical" evidence="8">
    <location>
        <begin position="195"/>
        <end position="215"/>
    </location>
</feature>
<feature type="transmembrane region" description="Helical" evidence="8">
    <location>
        <begin position="118"/>
        <end position="142"/>
    </location>
</feature>
<feature type="transmembrane region" description="Helical" evidence="8">
    <location>
        <begin position="90"/>
        <end position="112"/>
    </location>
</feature>
<keyword evidence="3" id="KW-0813">Transport</keyword>
<dbReference type="GO" id="GO:0005886">
    <property type="term" value="C:plasma membrane"/>
    <property type="evidence" value="ECO:0007669"/>
    <property type="project" value="TreeGrafter"/>
</dbReference>
<evidence type="ECO:0000256" key="5">
    <source>
        <dbReference type="ARBA" id="ARBA00022989"/>
    </source>
</evidence>
<feature type="transmembrane region" description="Helical" evidence="8">
    <location>
        <begin position="510"/>
        <end position="528"/>
    </location>
</feature>
<evidence type="ECO:0000256" key="2">
    <source>
        <dbReference type="ARBA" id="ARBA00007965"/>
    </source>
</evidence>
<feature type="transmembrane region" description="Helical" evidence="8">
    <location>
        <begin position="477"/>
        <end position="498"/>
    </location>
</feature>
<dbReference type="Proteomes" id="UP000230066">
    <property type="component" value="Unassembled WGS sequence"/>
</dbReference>
<gene>
    <name evidence="9" type="ORF">D915_004838</name>
</gene>
<feature type="region of interest" description="Disordered" evidence="7">
    <location>
        <begin position="259"/>
        <end position="283"/>
    </location>
</feature>
<dbReference type="Pfam" id="PF01733">
    <property type="entry name" value="Nucleoside_tran"/>
    <property type="match status" value="2"/>
</dbReference>
<feature type="transmembrane region" description="Helical" evidence="8">
    <location>
        <begin position="12"/>
        <end position="32"/>
    </location>
</feature>
<keyword evidence="10" id="KW-1185">Reference proteome</keyword>
<comment type="subcellular location">
    <subcellularLocation>
        <location evidence="1">Membrane</location>
        <topology evidence="1">Multi-pass membrane protein</topology>
    </subcellularLocation>
</comment>
<comment type="similarity">
    <text evidence="2">Belongs to the SLC29A/ENT transporter (TC 2.A.57) family.</text>
</comment>
<organism evidence="9 10">
    <name type="scientific">Fasciola hepatica</name>
    <name type="common">Liver fluke</name>
    <dbReference type="NCBI Taxonomy" id="6192"/>
    <lineage>
        <taxon>Eukaryota</taxon>
        <taxon>Metazoa</taxon>
        <taxon>Spiralia</taxon>
        <taxon>Lophotrochozoa</taxon>
        <taxon>Platyhelminthes</taxon>
        <taxon>Trematoda</taxon>
        <taxon>Digenea</taxon>
        <taxon>Plagiorchiida</taxon>
        <taxon>Echinostomata</taxon>
        <taxon>Echinostomatoidea</taxon>
        <taxon>Fasciolidae</taxon>
        <taxon>Fasciola</taxon>
    </lineage>
</organism>
<evidence type="ECO:0000256" key="4">
    <source>
        <dbReference type="ARBA" id="ARBA00022692"/>
    </source>
</evidence>
<feature type="transmembrane region" description="Helical" evidence="8">
    <location>
        <begin position="154"/>
        <end position="175"/>
    </location>
</feature>
<evidence type="ECO:0000256" key="6">
    <source>
        <dbReference type="ARBA" id="ARBA00023136"/>
    </source>
</evidence>
<sequence length="538" mass="60321">MGSAVPTDRFYLAYCFLILHGIGFLLPWNVFINAREYFVDYKLNTTISHEADYRINFMSYLGFAAHFPSLCFAAWNTFFQKNSRQSNTVFRFMVAMIIEVTVLLFTVAMTMIDTSHCPGVFFVLTIISVVFINCCVGIHQTLTFGMAAVLPMKYSNAVIVGSNACGTIISLVNILTKWLAATQGHSPRTVVLAAIAYFLSAITIVLACVTTFFWLRRLKFVRYHSDPRYKHCFEVFPANENGSNESGTGNGIEKCDLRKGSSTSTSLPDVEIQTPDKSDAGSTAVNMTELNTDTGTPDCTVPIVNVEKMETDALIRTADPTAANSLLASTESDGVLVLRDCLGVCCFSWPDGIHRCRAYWSRYITCFQECWPHCLSVWSVFFCSLSAFPAIQSMVQPVDPNYFIAPRWFVDVTCFFFFNLFAMLGCIVCNWIQFPQPRFLWIPVWIRTIFFIPFFLFCNFNLPDPKLPVLIGNDHVYLFAAIVFAFTNGYFSSLAMMYAPKSCTPERAEMAGMLAAFFLILGVCSGVYTSRGLLSLIL</sequence>
<evidence type="ECO:0000313" key="9">
    <source>
        <dbReference type="EMBL" id="THD24509.1"/>
    </source>
</evidence>
<dbReference type="AlphaFoldDB" id="A0A4E0R785"/>
<dbReference type="EMBL" id="JXXN02001562">
    <property type="protein sequence ID" value="THD24509.1"/>
    <property type="molecule type" value="Genomic_DNA"/>
</dbReference>
<feature type="transmembrane region" description="Helical" evidence="8">
    <location>
        <begin position="408"/>
        <end position="432"/>
    </location>
</feature>
<accession>A0A4E0R785</accession>
<dbReference type="PIRSF" id="PIRSF016379">
    <property type="entry name" value="ENT"/>
    <property type="match status" value="1"/>
</dbReference>